<sequence>MDLILKYFAGPLIAAALTTFFVWLKESKSEKKQTFTKVTYEQLTKVYNKLFILYYKYNHLGNQRG</sequence>
<keyword evidence="1" id="KW-0812">Transmembrane</keyword>
<evidence type="ECO:0008006" key="4">
    <source>
        <dbReference type="Google" id="ProtNLM"/>
    </source>
</evidence>
<comment type="caution">
    <text evidence="2">The sequence shown here is derived from an EMBL/GenBank/DDBJ whole genome shotgun (WGS) entry which is preliminary data.</text>
</comment>
<protein>
    <recommendedName>
        <fullName evidence="4">Type I toxin-antitoxin system Fst family toxin</fullName>
    </recommendedName>
</protein>
<keyword evidence="3" id="KW-1185">Reference proteome</keyword>
<dbReference type="EMBL" id="JAOTPO010000002">
    <property type="protein sequence ID" value="MDE5412722.1"/>
    <property type="molecule type" value="Genomic_DNA"/>
</dbReference>
<organism evidence="2 3">
    <name type="scientific">Alkalihalobacterium chitinilyticum</name>
    <dbReference type="NCBI Taxonomy" id="2980103"/>
    <lineage>
        <taxon>Bacteria</taxon>
        <taxon>Bacillati</taxon>
        <taxon>Bacillota</taxon>
        <taxon>Bacilli</taxon>
        <taxon>Bacillales</taxon>
        <taxon>Bacillaceae</taxon>
        <taxon>Alkalihalobacterium</taxon>
    </lineage>
</organism>
<proteinExistence type="predicted"/>
<feature type="transmembrane region" description="Helical" evidence="1">
    <location>
        <begin position="6"/>
        <end position="24"/>
    </location>
</feature>
<keyword evidence="1" id="KW-0472">Membrane</keyword>
<gene>
    <name evidence="2" type="ORF">N7Z68_04945</name>
</gene>
<name>A0ABT5VDB3_9BACI</name>
<evidence type="ECO:0000313" key="3">
    <source>
        <dbReference type="Proteomes" id="UP001148125"/>
    </source>
</evidence>
<evidence type="ECO:0000256" key="1">
    <source>
        <dbReference type="SAM" id="Phobius"/>
    </source>
</evidence>
<evidence type="ECO:0000313" key="2">
    <source>
        <dbReference type="EMBL" id="MDE5412722.1"/>
    </source>
</evidence>
<keyword evidence="1" id="KW-1133">Transmembrane helix</keyword>
<dbReference type="Proteomes" id="UP001148125">
    <property type="component" value="Unassembled WGS sequence"/>
</dbReference>
<reference evidence="2" key="1">
    <citation type="submission" date="2024-05" db="EMBL/GenBank/DDBJ databases">
        <title>Alkalihalobacillus sp. strain MEB203 novel alkaliphilic bacterium from Lonar Lake, India.</title>
        <authorList>
            <person name="Joshi A."/>
            <person name="Thite S."/>
            <person name="Mengade P."/>
        </authorList>
    </citation>
    <scope>NUCLEOTIDE SEQUENCE</scope>
    <source>
        <strain evidence="2">MEB 203</strain>
    </source>
</reference>
<accession>A0ABT5VDB3</accession>
<dbReference type="RefSeq" id="WP_275117356.1">
    <property type="nucleotide sequence ID" value="NZ_JAOTPO010000002.1"/>
</dbReference>